<evidence type="ECO:0000256" key="6">
    <source>
        <dbReference type="ARBA" id="ARBA00023049"/>
    </source>
</evidence>
<feature type="signal peptide" evidence="8">
    <location>
        <begin position="1"/>
        <end position="19"/>
    </location>
</feature>
<dbReference type="PROSITE" id="PS52035">
    <property type="entry name" value="PEPTIDASE_M14"/>
    <property type="match status" value="1"/>
</dbReference>
<dbReference type="RefSeq" id="WP_137089182.1">
    <property type="nucleotide sequence ID" value="NZ_CP028923.1"/>
</dbReference>
<feature type="chain" id="PRO_5020779893" evidence="8">
    <location>
        <begin position="20"/>
        <end position="836"/>
    </location>
</feature>
<keyword evidence="8" id="KW-0732">Signal</keyword>
<evidence type="ECO:0000256" key="8">
    <source>
        <dbReference type="SAM" id="SignalP"/>
    </source>
</evidence>
<keyword evidence="6" id="KW-0482">Metalloprotease</keyword>
<dbReference type="SUPFAM" id="SSF52317">
    <property type="entry name" value="Class I glutamine amidotransferase-like"/>
    <property type="match status" value="1"/>
</dbReference>
<dbReference type="Gene3D" id="3.40.630.10">
    <property type="entry name" value="Zn peptidases"/>
    <property type="match status" value="1"/>
</dbReference>
<evidence type="ECO:0000259" key="9">
    <source>
        <dbReference type="PROSITE" id="PS52035"/>
    </source>
</evidence>
<dbReference type="InterPro" id="IPR000834">
    <property type="entry name" value="Peptidase_M14"/>
</dbReference>
<dbReference type="SMART" id="SM00631">
    <property type="entry name" value="Zn_pept"/>
    <property type="match status" value="1"/>
</dbReference>
<dbReference type="AlphaFoldDB" id="A0A4D7JRP3"/>
<evidence type="ECO:0000256" key="7">
    <source>
        <dbReference type="PROSITE-ProRule" id="PRU01379"/>
    </source>
</evidence>
<gene>
    <name evidence="10" type="ORF">DCC35_01855</name>
</gene>
<evidence type="ECO:0000256" key="5">
    <source>
        <dbReference type="ARBA" id="ARBA00022833"/>
    </source>
</evidence>
<dbReference type="InterPro" id="IPR029062">
    <property type="entry name" value="Class_I_gatase-like"/>
</dbReference>
<sequence length="836" mass="95399">MKKLFTLFVFAFFSVLSFSQTKSPSEFLGYELGEQFTYHHRVVDYFSHIAEENPEKIKLIEYGRTYENRPLLYAIITSEDNLKNIEKIKTRNIERVNTGSTSANNSDPAIVWLSYNVHGNEANSTEASMKTAYKLVTGGPESTELLDNTVVIIDPCLNPDGRDRYVHWYKQVANNKPDVDPIGREHHEPWPGGRQNHYLFDLNRDWAWVTQIESKQRLKVYNEWMPQIHVDFHEQSHTSPYYFAPAAEPFHELISDWQREFQIQIGKNNATSFDEKGWLYFTKERFDLLYPSYGDTYPMFSGSIGMTYEQAGHSFAGLGIKLPGGDTLTLKDRLEHHFTSGISTIRTAAENRQDLLNNFSEYFNSSRKNPGKYRSFVISKDNNPKKVEDMLKILDAHNIIYGKAGINKSFKGYDYSTINEQTIEVNEDDIVVPVDQPKSVLTRVLLEPKTKLADSITYDITSWSLFHAYGLQASAVTSSISIKNEKLNDESQLLPDENAYSYAIPFQGLRSHRFLAQCLTQNIKVHLATEPFSTNENKFKRGTLIITGSLNRSTVVDFYNKLMDITKETDVDIYSISSGFASSGPDFGSASYRLIEKPEIALLSGKDTSPLSFGENWYYFEQLVSYQPHVVRPNYFDEDYMNEVNTIILPHGRYSGISEEKIKKLEDWVRSGGKLILIGGSIDKLNPEKTELALEKTNSGKKEEENTETYNYKTRVRSYGRSERNALKNYTAGAILDYSLDDTHPLAFGLGSSYRGLKTNNNTYKLLKNGWNVGYLENNSVVDGFVGVNLKQDLEGSLGFATKNLGEGKVIYLIDNPLLRCFWYEGLILYGNAVFY</sequence>
<evidence type="ECO:0000256" key="2">
    <source>
        <dbReference type="ARBA" id="ARBA00005988"/>
    </source>
</evidence>
<dbReference type="KEGG" id="fpf:DCC35_01855"/>
<feature type="domain" description="Peptidase M14" evidence="9">
    <location>
        <begin position="34"/>
        <end position="362"/>
    </location>
</feature>
<accession>A0A4D7JRP3</accession>
<dbReference type="OrthoDB" id="9758209at2"/>
<keyword evidence="4" id="KW-0378">Hydrolase</keyword>
<dbReference type="EMBL" id="CP028923">
    <property type="protein sequence ID" value="QCK13585.1"/>
    <property type="molecule type" value="Genomic_DNA"/>
</dbReference>
<dbReference type="SUPFAM" id="SSF53187">
    <property type="entry name" value="Zn-dependent exopeptidases"/>
    <property type="match status" value="1"/>
</dbReference>
<keyword evidence="11" id="KW-1185">Reference proteome</keyword>
<comment type="caution">
    <text evidence="7">Lacks conserved residue(s) required for the propagation of feature annotation.</text>
</comment>
<keyword evidence="3" id="KW-0645">Protease</keyword>
<name>A0A4D7JRP3_9BACT</name>
<evidence type="ECO:0000313" key="11">
    <source>
        <dbReference type="Proteomes" id="UP000298616"/>
    </source>
</evidence>
<dbReference type="GO" id="GO:0008270">
    <property type="term" value="F:zinc ion binding"/>
    <property type="evidence" value="ECO:0007669"/>
    <property type="project" value="InterPro"/>
</dbReference>
<comment type="cofactor">
    <cofactor evidence="1">
        <name>Zn(2+)</name>
        <dbReference type="ChEBI" id="CHEBI:29105"/>
    </cofactor>
</comment>
<dbReference type="PANTHER" id="PTHR11705:SF143">
    <property type="entry name" value="SLL0236 PROTEIN"/>
    <property type="match status" value="1"/>
</dbReference>
<dbReference type="Proteomes" id="UP000298616">
    <property type="component" value="Chromosome"/>
</dbReference>
<protein>
    <submittedName>
        <fullName evidence="10">Zinc carboxypeptidase</fullName>
    </submittedName>
</protein>
<evidence type="ECO:0000313" key="10">
    <source>
        <dbReference type="EMBL" id="QCK13585.1"/>
    </source>
</evidence>
<evidence type="ECO:0000256" key="1">
    <source>
        <dbReference type="ARBA" id="ARBA00001947"/>
    </source>
</evidence>
<keyword evidence="5" id="KW-0862">Zinc</keyword>
<dbReference type="GO" id="GO:0004181">
    <property type="term" value="F:metallocarboxypeptidase activity"/>
    <property type="evidence" value="ECO:0007669"/>
    <property type="project" value="InterPro"/>
</dbReference>
<dbReference type="GO" id="GO:0006508">
    <property type="term" value="P:proteolysis"/>
    <property type="evidence" value="ECO:0007669"/>
    <property type="project" value="UniProtKB-KW"/>
</dbReference>
<evidence type="ECO:0000256" key="4">
    <source>
        <dbReference type="ARBA" id="ARBA00022801"/>
    </source>
</evidence>
<evidence type="ECO:0000256" key="3">
    <source>
        <dbReference type="ARBA" id="ARBA00022670"/>
    </source>
</evidence>
<proteinExistence type="inferred from homology"/>
<dbReference type="Pfam" id="PF00246">
    <property type="entry name" value="Peptidase_M14"/>
    <property type="match status" value="1"/>
</dbReference>
<organism evidence="10 11">
    <name type="scientific">Mangrovivirga cuniculi</name>
    <dbReference type="NCBI Taxonomy" id="2715131"/>
    <lineage>
        <taxon>Bacteria</taxon>
        <taxon>Pseudomonadati</taxon>
        <taxon>Bacteroidota</taxon>
        <taxon>Cytophagia</taxon>
        <taxon>Cytophagales</taxon>
        <taxon>Mangrovivirgaceae</taxon>
        <taxon>Mangrovivirga</taxon>
    </lineage>
</organism>
<dbReference type="GO" id="GO:0005615">
    <property type="term" value="C:extracellular space"/>
    <property type="evidence" value="ECO:0007669"/>
    <property type="project" value="TreeGrafter"/>
</dbReference>
<comment type="similarity">
    <text evidence="2 7">Belongs to the peptidase M14 family.</text>
</comment>
<keyword evidence="10" id="KW-0121">Carboxypeptidase</keyword>
<reference evidence="10 11" key="1">
    <citation type="submission" date="2018-04" db="EMBL/GenBank/DDBJ databases">
        <title>Complete genome uncultured novel isolate.</title>
        <authorList>
            <person name="Merlino G."/>
        </authorList>
    </citation>
    <scope>NUCLEOTIDE SEQUENCE [LARGE SCALE GENOMIC DNA]</scope>
    <source>
        <strain evidence="11">R1DC9</strain>
    </source>
</reference>
<dbReference type="CDD" id="cd06238">
    <property type="entry name" value="M14-like"/>
    <property type="match status" value="1"/>
</dbReference>
<dbReference type="PANTHER" id="PTHR11705">
    <property type="entry name" value="PROTEASE FAMILY M14 CARBOXYPEPTIDASE A,B"/>
    <property type="match status" value="1"/>
</dbReference>